<evidence type="ECO:0000313" key="3">
    <source>
        <dbReference type="Proteomes" id="UP001218218"/>
    </source>
</evidence>
<evidence type="ECO:0000256" key="1">
    <source>
        <dbReference type="SAM" id="Phobius"/>
    </source>
</evidence>
<keyword evidence="1" id="KW-1133">Transmembrane helix</keyword>
<organism evidence="2 3">
    <name type="scientific">Mycena albidolilacea</name>
    <dbReference type="NCBI Taxonomy" id="1033008"/>
    <lineage>
        <taxon>Eukaryota</taxon>
        <taxon>Fungi</taxon>
        <taxon>Dikarya</taxon>
        <taxon>Basidiomycota</taxon>
        <taxon>Agaricomycotina</taxon>
        <taxon>Agaricomycetes</taxon>
        <taxon>Agaricomycetidae</taxon>
        <taxon>Agaricales</taxon>
        <taxon>Marasmiineae</taxon>
        <taxon>Mycenaceae</taxon>
        <taxon>Mycena</taxon>
    </lineage>
</organism>
<keyword evidence="1" id="KW-0812">Transmembrane</keyword>
<gene>
    <name evidence="2" type="ORF">DFH08DRAFT_976314</name>
</gene>
<dbReference type="Proteomes" id="UP001218218">
    <property type="component" value="Unassembled WGS sequence"/>
</dbReference>
<accession>A0AAD6Z3Y8</accession>
<name>A0AAD6Z3Y8_9AGAR</name>
<feature type="transmembrane region" description="Helical" evidence="1">
    <location>
        <begin position="57"/>
        <end position="79"/>
    </location>
</feature>
<proteinExistence type="predicted"/>
<evidence type="ECO:0000313" key="2">
    <source>
        <dbReference type="EMBL" id="KAJ7305577.1"/>
    </source>
</evidence>
<comment type="caution">
    <text evidence="2">The sequence shown here is derived from an EMBL/GenBank/DDBJ whole genome shotgun (WGS) entry which is preliminary data.</text>
</comment>
<keyword evidence="1" id="KW-0472">Membrane</keyword>
<reference evidence="2" key="1">
    <citation type="submission" date="2023-03" db="EMBL/GenBank/DDBJ databases">
        <title>Massive genome expansion in bonnet fungi (Mycena s.s.) driven by repeated elements and novel gene families across ecological guilds.</title>
        <authorList>
            <consortium name="Lawrence Berkeley National Laboratory"/>
            <person name="Harder C.B."/>
            <person name="Miyauchi S."/>
            <person name="Viragh M."/>
            <person name="Kuo A."/>
            <person name="Thoen E."/>
            <person name="Andreopoulos B."/>
            <person name="Lu D."/>
            <person name="Skrede I."/>
            <person name="Drula E."/>
            <person name="Henrissat B."/>
            <person name="Morin E."/>
            <person name="Kohler A."/>
            <person name="Barry K."/>
            <person name="LaButti K."/>
            <person name="Morin E."/>
            <person name="Salamov A."/>
            <person name="Lipzen A."/>
            <person name="Mereny Z."/>
            <person name="Hegedus B."/>
            <person name="Baldrian P."/>
            <person name="Stursova M."/>
            <person name="Weitz H."/>
            <person name="Taylor A."/>
            <person name="Grigoriev I.V."/>
            <person name="Nagy L.G."/>
            <person name="Martin F."/>
            <person name="Kauserud H."/>
        </authorList>
    </citation>
    <scope>NUCLEOTIDE SEQUENCE</scope>
    <source>
        <strain evidence="2">CBHHK002</strain>
    </source>
</reference>
<keyword evidence="3" id="KW-1185">Reference proteome</keyword>
<dbReference type="AlphaFoldDB" id="A0AAD6Z3Y8"/>
<protein>
    <submittedName>
        <fullName evidence="2">Uncharacterized protein</fullName>
    </submittedName>
</protein>
<dbReference type="EMBL" id="JARIHO010000096">
    <property type="protein sequence ID" value="KAJ7305577.1"/>
    <property type="molecule type" value="Genomic_DNA"/>
</dbReference>
<sequence length="135" mass="14133">MSILTVYVVPPNARALPPTGTSGTEAPSNLSKFASVPALPGLASSSSASPHPPMCPFLLTFTTLFLASPAPLLLSTAFLENHTSTTLFLASPAPLLLSTAFLENHDKMCFPSLTMDGTLRKNAMVELFVGDGILT</sequence>